<gene>
    <name evidence="9 13" type="primary">secD</name>
    <name evidence="13" type="ORF">DAY19_14455</name>
</gene>
<evidence type="ECO:0000256" key="7">
    <source>
        <dbReference type="ARBA" id="ARBA00023010"/>
    </source>
</evidence>
<keyword evidence="2 9" id="KW-0813">Transport</keyword>
<evidence type="ECO:0000256" key="3">
    <source>
        <dbReference type="ARBA" id="ARBA00022475"/>
    </source>
</evidence>
<evidence type="ECO:0000256" key="9">
    <source>
        <dbReference type="HAMAP-Rule" id="MF_01463"/>
    </source>
</evidence>
<dbReference type="RefSeq" id="WP_115363762.1">
    <property type="nucleotide sequence ID" value="NZ_QDKL01000004.1"/>
</dbReference>
<evidence type="ECO:0000256" key="1">
    <source>
        <dbReference type="ARBA" id="ARBA00004651"/>
    </source>
</evidence>
<comment type="subunit">
    <text evidence="9">Forms a complex with SecF. Part of the essential Sec protein translocation apparatus which comprises SecA, SecYEG and auxiliary proteins SecDF. Other proteins may also be involved.</text>
</comment>
<keyword evidence="7 9" id="KW-0811">Translocation</keyword>
<dbReference type="Pfam" id="PF22599">
    <property type="entry name" value="SecDF_P1_head"/>
    <property type="match status" value="1"/>
</dbReference>
<dbReference type="PANTHER" id="PTHR30081:SF1">
    <property type="entry name" value="PROTEIN TRANSLOCASE SUBUNIT SECD"/>
    <property type="match status" value="1"/>
</dbReference>
<dbReference type="Gene3D" id="1.20.1640.10">
    <property type="entry name" value="Multidrug efflux transporter AcrB transmembrane domain"/>
    <property type="match status" value="1"/>
</dbReference>
<dbReference type="InterPro" id="IPR048634">
    <property type="entry name" value="SecD_SecF_C"/>
</dbReference>
<feature type="domain" description="SecDF P1 head subdomain" evidence="12">
    <location>
        <begin position="277"/>
        <end position="386"/>
    </location>
</feature>
<keyword evidence="4 9" id="KW-0812">Transmembrane</keyword>
<feature type="transmembrane region" description="Helical" evidence="9">
    <location>
        <begin position="408"/>
        <end position="427"/>
    </location>
</feature>
<feature type="transmembrane region" description="Helical" evidence="9">
    <location>
        <begin position="434"/>
        <end position="454"/>
    </location>
</feature>
<evidence type="ECO:0000256" key="5">
    <source>
        <dbReference type="ARBA" id="ARBA00022927"/>
    </source>
</evidence>
<protein>
    <recommendedName>
        <fullName evidence="9">Protein translocase subunit SecD</fullName>
    </recommendedName>
</protein>
<name>A0ABY0IG72_9BACT</name>
<feature type="transmembrane region" description="Helical" evidence="9">
    <location>
        <begin position="500"/>
        <end position="525"/>
    </location>
</feature>
<reference evidence="14" key="1">
    <citation type="journal article" date="2019" name="Int. J. Syst. Evol. Microbiol.">
        <title>Halobacteriovorax valvorus sp. nov., a novel prokaryotic predator isolated from coastal seawater of China.</title>
        <authorList>
            <person name="Chen M.-X."/>
        </authorList>
    </citation>
    <scope>NUCLEOTIDE SEQUENCE [LARGE SCALE GENOMIC DNA]</scope>
    <source>
        <strain evidence="14">BL9</strain>
    </source>
</reference>
<comment type="subcellular location">
    <subcellularLocation>
        <location evidence="1 9">Cell membrane</location>
        <topology evidence="1 9">Multi-pass membrane protein</topology>
    </subcellularLocation>
</comment>
<feature type="transmembrane region" description="Helical" evidence="9">
    <location>
        <begin position="531"/>
        <end position="551"/>
    </location>
</feature>
<feature type="domain" description="Protein export membrane protein SecD/SecF C-terminal" evidence="10">
    <location>
        <begin position="390"/>
        <end position="558"/>
    </location>
</feature>
<evidence type="ECO:0000256" key="2">
    <source>
        <dbReference type="ARBA" id="ARBA00022448"/>
    </source>
</evidence>
<proteinExistence type="inferred from homology"/>
<organism evidence="13 14">
    <name type="scientific">Halobacteriovorax vibrionivorans</name>
    <dbReference type="NCBI Taxonomy" id="2152716"/>
    <lineage>
        <taxon>Bacteria</taxon>
        <taxon>Pseudomonadati</taxon>
        <taxon>Bdellovibrionota</taxon>
        <taxon>Bacteriovoracia</taxon>
        <taxon>Bacteriovoracales</taxon>
        <taxon>Halobacteriovoraceae</taxon>
        <taxon>Halobacteriovorax</taxon>
    </lineage>
</organism>
<keyword evidence="8 9" id="KW-0472">Membrane</keyword>
<keyword evidence="6 9" id="KW-1133">Transmembrane helix</keyword>
<dbReference type="SUPFAM" id="SSF82866">
    <property type="entry name" value="Multidrug efflux transporter AcrB transmembrane domain"/>
    <property type="match status" value="1"/>
</dbReference>
<evidence type="ECO:0000259" key="10">
    <source>
        <dbReference type="Pfam" id="PF02355"/>
    </source>
</evidence>
<dbReference type="InterPro" id="IPR054384">
    <property type="entry name" value="SecDF_P1_head"/>
</dbReference>
<evidence type="ECO:0000313" key="14">
    <source>
        <dbReference type="Proteomes" id="UP000443582"/>
    </source>
</evidence>
<dbReference type="Proteomes" id="UP000443582">
    <property type="component" value="Unassembled WGS sequence"/>
</dbReference>
<dbReference type="InterPro" id="IPR005791">
    <property type="entry name" value="SecD"/>
</dbReference>
<evidence type="ECO:0000313" key="13">
    <source>
        <dbReference type="EMBL" id="RZF20362.1"/>
    </source>
</evidence>
<keyword evidence="5 9" id="KW-0653">Protein transport</keyword>
<dbReference type="Gene3D" id="3.30.1360.200">
    <property type="match status" value="1"/>
</dbReference>
<comment type="function">
    <text evidence="9">Part of the Sec protein translocase complex. Interacts with the SecYEG preprotein conducting channel. SecDF uses the proton motive force (PMF) to complete protein translocation after the ATP-dependent function of SecA.</text>
</comment>
<comment type="caution">
    <text evidence="13">The sequence shown here is derived from an EMBL/GenBank/DDBJ whole genome shotgun (WGS) entry which is preliminary data.</text>
</comment>
<evidence type="ECO:0000259" key="12">
    <source>
        <dbReference type="Pfam" id="PF22599"/>
    </source>
</evidence>
<dbReference type="Gene3D" id="3.30.70.3220">
    <property type="match status" value="1"/>
</dbReference>
<dbReference type="PANTHER" id="PTHR30081">
    <property type="entry name" value="PROTEIN-EXPORT MEMBRANE PROTEIN SEC"/>
    <property type="match status" value="1"/>
</dbReference>
<dbReference type="HAMAP" id="MF_01463_B">
    <property type="entry name" value="SecD_B"/>
    <property type="match status" value="1"/>
</dbReference>
<dbReference type="NCBIfam" id="TIGR01129">
    <property type="entry name" value="secD"/>
    <property type="match status" value="1"/>
</dbReference>
<evidence type="ECO:0000256" key="8">
    <source>
        <dbReference type="ARBA" id="ARBA00023136"/>
    </source>
</evidence>
<feature type="transmembrane region" description="Helical" evidence="9">
    <location>
        <begin position="460"/>
        <end position="479"/>
    </location>
</feature>
<dbReference type="Pfam" id="PF02355">
    <property type="entry name" value="SecD_SecF_C"/>
    <property type="match status" value="1"/>
</dbReference>
<dbReference type="NCBIfam" id="TIGR00916">
    <property type="entry name" value="2A0604s01"/>
    <property type="match status" value="1"/>
</dbReference>
<dbReference type="InterPro" id="IPR048631">
    <property type="entry name" value="SecD_1st"/>
</dbReference>
<evidence type="ECO:0000256" key="4">
    <source>
        <dbReference type="ARBA" id="ARBA00022692"/>
    </source>
</evidence>
<keyword evidence="3 9" id="KW-1003">Cell membrane</keyword>
<sequence>MRRGWWYRFVFLLIVAIISGISIVPTAFNFKETDNFPVKSKINLGLDLQGGLYMILGIDFKKVYKDEVKGYARRVEFSFKDETGSGFKLGDIDASDPLDPKLEILLNSAADNEAVKSVIHDTYNGLIRITGDTGSTISIALTKKVKTDIEEQSVKRSIEVIRNRIDEFGVTEPEIVSQGTDRIVVQLPGVKDIERAKELIGKTAKLEFKMVNSEIAPATIQGWVSKAKEEGLEYKKGERFSTYVSKVNELVRQDLPKGHVLAFERVTNAKGDILQLVPYLIEATPRLTGEDLEDARVQFNPQQNNQPEVGLNFKSRGAKIFAEVTGENVGRLMAITLDGNVYSAPRINGKIAGGRATISLGGKSYNEQLKEARDLALVLRAGALPVQLDFLEQRTVGPSLGADSIDKARFAAIIGCVLVFGFILVYYRVSGMFAITTLALNVLIILAMLVGLGATLTLPGIAGIALTVGMAIDANIIIYERIREEIRKNVGFYKAVENGFNSAFWTIIDANITTALAGICLLNFGTGPIRGFAVTLLIGIFATVYTSYFVSKIFFEFYMNKVEGQDLSI</sequence>
<evidence type="ECO:0000256" key="6">
    <source>
        <dbReference type="ARBA" id="ARBA00022989"/>
    </source>
</evidence>
<feature type="transmembrane region" description="Helical" evidence="9">
    <location>
        <begin position="7"/>
        <end position="28"/>
    </location>
</feature>
<evidence type="ECO:0000259" key="11">
    <source>
        <dbReference type="Pfam" id="PF21760"/>
    </source>
</evidence>
<dbReference type="InterPro" id="IPR055344">
    <property type="entry name" value="SecD_SecF_C_bact"/>
</dbReference>
<accession>A0ABY0IG72</accession>
<comment type="similarity">
    <text evidence="9">Belongs to the SecD/SecF family. SecD subfamily.</text>
</comment>
<dbReference type="Pfam" id="PF21760">
    <property type="entry name" value="SecD_1st"/>
    <property type="match status" value="1"/>
</dbReference>
<feature type="domain" description="Protein translocase subunit SecDF P1" evidence="11">
    <location>
        <begin position="154"/>
        <end position="212"/>
    </location>
</feature>
<dbReference type="EMBL" id="QDKL01000004">
    <property type="protein sequence ID" value="RZF20362.1"/>
    <property type="molecule type" value="Genomic_DNA"/>
</dbReference>
<dbReference type="InterPro" id="IPR022813">
    <property type="entry name" value="SecD/SecF_arch_bac"/>
</dbReference>
<keyword evidence="14" id="KW-1185">Reference proteome</keyword>